<sequence>MRFGLNKIIIIIACSLLLPAMTHAQLKPHLGETSRKMNTAIDAMESGQYEKANHIFREIIESKVPLPSEMPYYFAETLFRIGQYDNSANFLNKYLEINGFKGDNYDAAKMLEEKLIQPLSAIKACSYCDRKGYRYLTCSTCNGAKSLEQACNVCKGKAIVGCSRCAASGMVTKKNVFNIMEYYECDRCEGKGRLTCHACEGSKIVHSKCRTCNGSGTIGSDELCDHLEHKH</sequence>
<gene>
    <name evidence="2" type="ORF">EL17_21310</name>
</gene>
<dbReference type="PANTHER" id="PTHR15852">
    <property type="entry name" value="PLASTID TRANSCRIPTIONALLY ACTIVE PROTEIN"/>
    <property type="match status" value="1"/>
</dbReference>
<dbReference type="Proteomes" id="UP000027821">
    <property type="component" value="Unassembled WGS sequence"/>
</dbReference>
<dbReference type="OrthoDB" id="837043at2"/>
<evidence type="ECO:0000256" key="1">
    <source>
        <dbReference type="SAM" id="SignalP"/>
    </source>
</evidence>
<keyword evidence="3" id="KW-1185">Reference proteome</keyword>
<dbReference type="SUPFAM" id="SSF48452">
    <property type="entry name" value="TPR-like"/>
    <property type="match status" value="1"/>
</dbReference>
<dbReference type="SUPFAM" id="SSF57938">
    <property type="entry name" value="DnaJ/Hsp40 cysteine-rich domain"/>
    <property type="match status" value="1"/>
</dbReference>
<dbReference type="InterPro" id="IPR011990">
    <property type="entry name" value="TPR-like_helical_dom_sf"/>
</dbReference>
<dbReference type="STRING" id="1048983.EL17_21310"/>
<reference evidence="2 3" key="1">
    <citation type="submission" date="2014-04" db="EMBL/GenBank/DDBJ databases">
        <title>Characterization and application of a salt tolerant electro-active bacterium.</title>
        <authorList>
            <person name="Yang L."/>
            <person name="Wei S."/>
            <person name="Tay Q.X.M."/>
        </authorList>
    </citation>
    <scope>NUCLEOTIDE SEQUENCE [LARGE SCALE GENOMIC DNA]</scope>
    <source>
        <strain evidence="2 3">LY1</strain>
    </source>
</reference>
<evidence type="ECO:0000313" key="3">
    <source>
        <dbReference type="Proteomes" id="UP000027821"/>
    </source>
</evidence>
<feature type="chain" id="PRO_5001695931" evidence="1">
    <location>
        <begin position="25"/>
        <end position="231"/>
    </location>
</feature>
<dbReference type="AlphaFoldDB" id="A0A074LD71"/>
<dbReference type="EMBL" id="JMIH01000039">
    <property type="protein sequence ID" value="KEO71727.1"/>
    <property type="molecule type" value="Genomic_DNA"/>
</dbReference>
<accession>A0A074LD71</accession>
<evidence type="ECO:0000313" key="2">
    <source>
        <dbReference type="EMBL" id="KEO71727.1"/>
    </source>
</evidence>
<proteinExistence type="predicted"/>
<organism evidence="2 3">
    <name type="scientific">Anditalea andensis</name>
    <dbReference type="NCBI Taxonomy" id="1048983"/>
    <lineage>
        <taxon>Bacteria</taxon>
        <taxon>Pseudomonadati</taxon>
        <taxon>Bacteroidota</taxon>
        <taxon>Cytophagia</taxon>
        <taxon>Cytophagales</taxon>
        <taxon>Cytophagaceae</taxon>
        <taxon>Anditalea</taxon>
    </lineage>
</organism>
<keyword evidence="1" id="KW-0732">Signal</keyword>
<feature type="signal peptide" evidence="1">
    <location>
        <begin position="1"/>
        <end position="24"/>
    </location>
</feature>
<dbReference type="PANTHER" id="PTHR15852:SF54">
    <property type="entry name" value="PROTEIN SSUH2 HOMOLOG"/>
    <property type="match status" value="1"/>
</dbReference>
<dbReference type="InterPro" id="IPR036410">
    <property type="entry name" value="HSP_DnaJ_Cys-rich_dom_sf"/>
</dbReference>
<comment type="caution">
    <text evidence="2">The sequence shown here is derived from an EMBL/GenBank/DDBJ whole genome shotgun (WGS) entry which is preliminary data.</text>
</comment>
<name>A0A074LD71_9BACT</name>
<dbReference type="Gene3D" id="1.25.40.10">
    <property type="entry name" value="Tetratricopeptide repeat domain"/>
    <property type="match status" value="1"/>
</dbReference>
<protein>
    <submittedName>
        <fullName evidence="2">Molecular chaperone DnaJ</fullName>
    </submittedName>
</protein>
<dbReference type="eggNOG" id="COG0484">
    <property type="taxonomic scope" value="Bacteria"/>
</dbReference>